<organism evidence="1 2">
    <name type="scientific">Sporolituus thermophilus DSM 23256</name>
    <dbReference type="NCBI Taxonomy" id="1123285"/>
    <lineage>
        <taxon>Bacteria</taxon>
        <taxon>Bacillati</taxon>
        <taxon>Bacillota</taxon>
        <taxon>Negativicutes</taxon>
        <taxon>Selenomonadales</taxon>
        <taxon>Sporomusaceae</taxon>
        <taxon>Sporolituus</taxon>
    </lineage>
</organism>
<evidence type="ECO:0000313" key="1">
    <source>
        <dbReference type="EMBL" id="SDF82683.1"/>
    </source>
</evidence>
<dbReference type="OrthoDB" id="9810372at2"/>
<gene>
    <name evidence="1" type="ORF">SAMN05660235_02876</name>
</gene>
<evidence type="ECO:0008006" key="3">
    <source>
        <dbReference type="Google" id="ProtNLM"/>
    </source>
</evidence>
<dbReference type="EMBL" id="FNBU01000033">
    <property type="protein sequence ID" value="SDF82683.1"/>
    <property type="molecule type" value="Genomic_DNA"/>
</dbReference>
<dbReference type="STRING" id="1123285.SAMN05660235_02876"/>
<dbReference type="InterPro" id="IPR036390">
    <property type="entry name" value="WH_DNA-bd_sf"/>
</dbReference>
<reference evidence="2" key="1">
    <citation type="submission" date="2016-10" db="EMBL/GenBank/DDBJ databases">
        <authorList>
            <person name="Varghese N."/>
            <person name="Submissions S."/>
        </authorList>
    </citation>
    <scope>NUCLEOTIDE SEQUENCE [LARGE SCALE GENOMIC DNA]</scope>
    <source>
        <strain evidence="2">DSM 23256</strain>
    </source>
</reference>
<protein>
    <recommendedName>
        <fullName evidence="3">Winged helix-turn-helix DNA-binding</fullName>
    </recommendedName>
</protein>
<evidence type="ECO:0000313" key="2">
    <source>
        <dbReference type="Proteomes" id="UP000243333"/>
    </source>
</evidence>
<keyword evidence="2" id="KW-1185">Reference proteome</keyword>
<dbReference type="InterPro" id="IPR036388">
    <property type="entry name" value="WH-like_DNA-bd_sf"/>
</dbReference>
<dbReference type="Proteomes" id="UP000243333">
    <property type="component" value="Unassembled WGS sequence"/>
</dbReference>
<proteinExistence type="predicted"/>
<dbReference type="Gene3D" id="1.10.10.10">
    <property type="entry name" value="Winged helix-like DNA-binding domain superfamily/Winged helix DNA-binding domain"/>
    <property type="match status" value="1"/>
</dbReference>
<accession>A0A1G7P8T7</accession>
<name>A0A1G7P8T7_9FIRM</name>
<dbReference type="RefSeq" id="WP_093692031.1">
    <property type="nucleotide sequence ID" value="NZ_FNBU01000033.1"/>
</dbReference>
<dbReference type="SUPFAM" id="SSF46785">
    <property type="entry name" value="Winged helix' DNA-binding domain"/>
    <property type="match status" value="1"/>
</dbReference>
<sequence length="69" mass="7849">MDKELTFKDNYGFTRQVTVMTRGPGNNKYVKKLNRLNVLNIIKEREPVSRQELANLTGLTSPAITGIVR</sequence>
<dbReference type="AlphaFoldDB" id="A0A1G7P8T7"/>